<protein>
    <submittedName>
        <fullName evidence="3">Glycerate kinase</fullName>
    </submittedName>
</protein>
<dbReference type="InterPro" id="IPR025286">
    <property type="entry name" value="MOFRL_assoc_dom"/>
</dbReference>
<dbReference type="GO" id="GO:0005737">
    <property type="term" value="C:cytoplasm"/>
    <property type="evidence" value="ECO:0007669"/>
    <property type="project" value="TreeGrafter"/>
</dbReference>
<keyword evidence="3" id="KW-0418">Kinase</keyword>
<dbReference type="Proteomes" id="UP000218644">
    <property type="component" value="Unassembled WGS sequence"/>
</dbReference>
<dbReference type="EMBL" id="NSJD01000035">
    <property type="protein sequence ID" value="PAT37904.1"/>
    <property type="molecule type" value="Genomic_DNA"/>
</dbReference>
<evidence type="ECO:0000313" key="3">
    <source>
        <dbReference type="EMBL" id="PAT37904.1"/>
    </source>
</evidence>
<evidence type="ECO:0000259" key="2">
    <source>
        <dbReference type="Pfam" id="PF13660"/>
    </source>
</evidence>
<keyword evidence="3" id="KW-0808">Transferase</keyword>
<feature type="domain" description="MOFRL-associated" evidence="2">
    <location>
        <begin position="12"/>
        <end position="239"/>
    </location>
</feature>
<feature type="domain" description="MOFRL" evidence="1">
    <location>
        <begin position="322"/>
        <end position="435"/>
    </location>
</feature>
<proteinExistence type="predicted"/>
<dbReference type="PANTHER" id="PTHR12227">
    <property type="entry name" value="GLYCERATE KINASE"/>
    <property type="match status" value="1"/>
</dbReference>
<evidence type="ECO:0000259" key="1">
    <source>
        <dbReference type="Pfam" id="PF05161"/>
    </source>
</evidence>
<dbReference type="Gene3D" id="3.40.1480.10">
    <property type="entry name" value="MOFRL domain"/>
    <property type="match status" value="1"/>
</dbReference>
<comment type="caution">
    <text evidence="3">The sequence shown here is derived from an EMBL/GenBank/DDBJ whole genome shotgun (WGS) entry which is preliminary data.</text>
</comment>
<name>A0A2A2AJI9_9BURK</name>
<dbReference type="InterPro" id="IPR007835">
    <property type="entry name" value="MOFRL"/>
</dbReference>
<dbReference type="InterPro" id="IPR039760">
    <property type="entry name" value="MOFRL_protein"/>
</dbReference>
<dbReference type="SUPFAM" id="SSF82544">
    <property type="entry name" value="GckA/TtuD-like"/>
    <property type="match status" value="1"/>
</dbReference>
<dbReference type="InterPro" id="IPR038614">
    <property type="entry name" value="GK_N_sf"/>
</dbReference>
<sequence>MTPSIVNPPALLRQLLDAAIAAAQPTQQLARHLPPLPPGSAAGEGRVLVLGAGKASAAMAAALEQAWPQAPLGGLVATRYGHAAPCRRIEIVQAAHPVPDAAGQAAAQRMLALAHSAGAQDLVVCLFSGGGSALLPLALPGLTLADKQALSQALLRSGASIQEMNCVRRHLSAIKGGRLALACAPAPVLNLLISDVPGDEPADIASGPSVPDASSCAQALDILQRYHIAVPEAARQLLQSGAGESIAPGDARLPAITTRLIATPQQALQAAAAAARQAGLHAYILSDALEGQAAELARALAGMACYAQRHAPQPTLPWQRPCVLLSGGETTVTLAGNGAAAAPRSGRGGRNAHFLLALALALRGAPGIHALAADTDGVDGSEAIAGACIGPDTLARARQRGLSAQQALDGHDAHSFFEALGDAIVTGPTRTNVNDFRAILIL</sequence>
<dbReference type="InterPro" id="IPR037035">
    <property type="entry name" value="GK-like_C_sf"/>
</dbReference>
<reference evidence="3 4" key="1">
    <citation type="submission" date="2017-08" db="EMBL/GenBank/DDBJ databases">
        <title>WGS of Clinical strains of the CDC Group NO-1 linked to zoonotic infections in humans.</title>
        <authorList>
            <person name="Bernier A.-M."/>
            <person name="Bernard K."/>
        </authorList>
    </citation>
    <scope>NUCLEOTIDE SEQUENCE [LARGE SCALE GENOMIC DNA]</scope>
    <source>
        <strain evidence="3 4">NML79-0751</strain>
    </source>
</reference>
<dbReference type="GO" id="GO:0008887">
    <property type="term" value="F:glycerate kinase activity"/>
    <property type="evidence" value="ECO:0007669"/>
    <property type="project" value="InterPro"/>
</dbReference>
<dbReference type="PANTHER" id="PTHR12227:SF0">
    <property type="entry name" value="GLYCERATE KINASE"/>
    <property type="match status" value="1"/>
</dbReference>
<dbReference type="Pfam" id="PF13660">
    <property type="entry name" value="DUF4147"/>
    <property type="match status" value="1"/>
</dbReference>
<organism evidence="3 4">
    <name type="scientific">Vandammella animalimorsus</name>
    <dbReference type="NCBI Taxonomy" id="2029117"/>
    <lineage>
        <taxon>Bacteria</taxon>
        <taxon>Pseudomonadati</taxon>
        <taxon>Pseudomonadota</taxon>
        <taxon>Betaproteobacteria</taxon>
        <taxon>Burkholderiales</taxon>
        <taxon>Comamonadaceae</taxon>
        <taxon>Vandammella</taxon>
    </lineage>
</organism>
<dbReference type="Gene3D" id="3.40.50.10180">
    <property type="entry name" value="Glycerate kinase, MOFRL-like N-terminal domain"/>
    <property type="match status" value="1"/>
</dbReference>
<gene>
    <name evidence="3" type="ORF">CK623_13450</name>
</gene>
<dbReference type="AlphaFoldDB" id="A0A2A2AJI9"/>
<dbReference type="RefSeq" id="WP_095557870.1">
    <property type="nucleotide sequence ID" value="NZ_NSJD01000035.1"/>
</dbReference>
<dbReference type="Pfam" id="PF05161">
    <property type="entry name" value="MOFRL"/>
    <property type="match status" value="1"/>
</dbReference>
<evidence type="ECO:0000313" key="4">
    <source>
        <dbReference type="Proteomes" id="UP000218644"/>
    </source>
</evidence>
<accession>A0A2A2AJI9</accession>